<comment type="similarity">
    <text evidence="5">Belongs to the lariat debranching enzyme family.</text>
</comment>
<evidence type="ECO:0000256" key="7">
    <source>
        <dbReference type="ARBA" id="ARBA00022723"/>
    </source>
</evidence>
<proteinExistence type="inferred from homology"/>
<comment type="cofactor">
    <cofactor evidence="2">
        <name>Zn(2+)</name>
        <dbReference type="ChEBI" id="CHEBI:29105"/>
    </cofactor>
</comment>
<name>L1IDC9_GUITC</name>
<protein>
    <submittedName>
        <fullName evidence="16 17">Uncharacterized protein</fullName>
    </submittedName>
</protein>
<dbReference type="PANTHER" id="PTHR12849:SF0">
    <property type="entry name" value="LARIAT DEBRANCHING ENZYME"/>
    <property type="match status" value="1"/>
</dbReference>
<dbReference type="Pfam" id="PF00149">
    <property type="entry name" value="Metallophos"/>
    <property type="match status" value="1"/>
</dbReference>
<feature type="domain" description="Lariat debranching enzyme C-terminal" evidence="15">
    <location>
        <begin position="242"/>
        <end position="290"/>
    </location>
</feature>
<comment type="cofactor">
    <cofactor evidence="3">
        <name>Fe(2+)</name>
        <dbReference type="ChEBI" id="CHEBI:29033"/>
    </cofactor>
</comment>
<dbReference type="KEGG" id="gtt:GUITHDRAFT_158877"/>
<sequence>MRIAVEGCGHGALEEIYEAMAETERRNDFKFDLLLVCGDFQAVRNQQDLNCMAVPQKYRTMNSFHKYYSGQLIAPILTIFIGGNHEASNHLWELYHGGWVAPNIFFLGYSGAITVGGVRIAGLSGIYKSMHYRQGHWEHPPYDQSSMRSAYHVREYEVWKLGMMTGHVDIFLSHDWPRGITRHGDEKRLLRTKRFLEEEVRNNVLGNPYTTPLIDKLKPSYWFAAHLHTKFAAVYEHKDTDKCTKFLSLDKCLPNRDFLQAIHIETAESAAGEDLSSSLRYDPEWLAIMR</sequence>
<feature type="transmembrane region" description="Helical" evidence="13">
    <location>
        <begin position="67"/>
        <end position="84"/>
    </location>
</feature>
<keyword evidence="10" id="KW-0408">Iron</keyword>
<evidence type="ECO:0000256" key="3">
    <source>
        <dbReference type="ARBA" id="ARBA00001954"/>
    </source>
</evidence>
<keyword evidence="12" id="KW-0539">Nucleus</keyword>
<keyword evidence="13" id="KW-1133">Transmembrane helix</keyword>
<organism evidence="16">
    <name type="scientific">Guillardia theta (strain CCMP2712)</name>
    <name type="common">Cryptophyte</name>
    <dbReference type="NCBI Taxonomy" id="905079"/>
    <lineage>
        <taxon>Eukaryota</taxon>
        <taxon>Cryptophyceae</taxon>
        <taxon>Pyrenomonadales</taxon>
        <taxon>Geminigeraceae</taxon>
        <taxon>Guillardia</taxon>
    </lineage>
</organism>
<dbReference type="GeneID" id="17290545"/>
<dbReference type="OMA" id="TDYGDWK"/>
<evidence type="ECO:0000256" key="4">
    <source>
        <dbReference type="ARBA" id="ARBA00004123"/>
    </source>
</evidence>
<evidence type="ECO:0000256" key="8">
    <source>
        <dbReference type="ARBA" id="ARBA00022801"/>
    </source>
</evidence>
<dbReference type="PaxDb" id="55529-EKX33815"/>
<dbReference type="GO" id="GO:0046872">
    <property type="term" value="F:metal ion binding"/>
    <property type="evidence" value="ECO:0007669"/>
    <property type="project" value="UniProtKB-KW"/>
</dbReference>
<dbReference type="InterPro" id="IPR004843">
    <property type="entry name" value="Calcineurin-like_PHP"/>
</dbReference>
<evidence type="ECO:0000256" key="10">
    <source>
        <dbReference type="ARBA" id="ARBA00023004"/>
    </source>
</evidence>
<dbReference type="EnsemblProtists" id="EKX33815">
    <property type="protein sequence ID" value="EKX33815"/>
    <property type="gene ID" value="GUITHDRAFT_158877"/>
</dbReference>
<keyword evidence="11" id="KW-0464">Manganese</keyword>
<dbReference type="EMBL" id="JH993128">
    <property type="protein sequence ID" value="EKX33815.1"/>
    <property type="molecule type" value="Genomic_DNA"/>
</dbReference>
<evidence type="ECO:0000313" key="16">
    <source>
        <dbReference type="EMBL" id="EKX33815.1"/>
    </source>
</evidence>
<evidence type="ECO:0000259" key="15">
    <source>
        <dbReference type="Pfam" id="PF05011"/>
    </source>
</evidence>
<reference evidence="16 18" key="1">
    <citation type="journal article" date="2012" name="Nature">
        <title>Algal genomes reveal evolutionary mosaicism and the fate of nucleomorphs.</title>
        <authorList>
            <consortium name="DOE Joint Genome Institute"/>
            <person name="Curtis B.A."/>
            <person name="Tanifuji G."/>
            <person name="Burki F."/>
            <person name="Gruber A."/>
            <person name="Irimia M."/>
            <person name="Maruyama S."/>
            <person name="Arias M.C."/>
            <person name="Ball S.G."/>
            <person name="Gile G.H."/>
            <person name="Hirakawa Y."/>
            <person name="Hopkins J.F."/>
            <person name="Kuo A."/>
            <person name="Rensing S.A."/>
            <person name="Schmutz J."/>
            <person name="Symeonidi A."/>
            <person name="Elias M."/>
            <person name="Eveleigh R.J."/>
            <person name="Herman E.K."/>
            <person name="Klute M.J."/>
            <person name="Nakayama T."/>
            <person name="Obornik M."/>
            <person name="Reyes-Prieto A."/>
            <person name="Armbrust E.V."/>
            <person name="Aves S.J."/>
            <person name="Beiko R.G."/>
            <person name="Coutinho P."/>
            <person name="Dacks J.B."/>
            <person name="Durnford D.G."/>
            <person name="Fast N.M."/>
            <person name="Green B.R."/>
            <person name="Grisdale C.J."/>
            <person name="Hempel F."/>
            <person name="Henrissat B."/>
            <person name="Hoppner M.P."/>
            <person name="Ishida K."/>
            <person name="Kim E."/>
            <person name="Koreny L."/>
            <person name="Kroth P.G."/>
            <person name="Liu Y."/>
            <person name="Malik S.B."/>
            <person name="Maier U.G."/>
            <person name="McRose D."/>
            <person name="Mock T."/>
            <person name="Neilson J.A."/>
            <person name="Onodera N.T."/>
            <person name="Poole A.M."/>
            <person name="Pritham E.J."/>
            <person name="Richards T.A."/>
            <person name="Rocap G."/>
            <person name="Roy S.W."/>
            <person name="Sarai C."/>
            <person name="Schaack S."/>
            <person name="Shirato S."/>
            <person name="Slamovits C.H."/>
            <person name="Spencer D.F."/>
            <person name="Suzuki S."/>
            <person name="Worden A.Z."/>
            <person name="Zauner S."/>
            <person name="Barry K."/>
            <person name="Bell C."/>
            <person name="Bharti A.K."/>
            <person name="Crow J.A."/>
            <person name="Grimwood J."/>
            <person name="Kramer R."/>
            <person name="Lindquist E."/>
            <person name="Lucas S."/>
            <person name="Salamov A."/>
            <person name="McFadden G.I."/>
            <person name="Lane C.E."/>
            <person name="Keeling P.J."/>
            <person name="Gray M.W."/>
            <person name="Grigoriev I.V."/>
            <person name="Archibald J.M."/>
        </authorList>
    </citation>
    <scope>NUCLEOTIDE SEQUENCE</scope>
    <source>
        <strain evidence="16 18">CCMP2712</strain>
    </source>
</reference>
<dbReference type="FunFam" id="3.60.21.10:FF:000035">
    <property type="entry name" value="Lariat debranching enzyme"/>
    <property type="match status" value="1"/>
</dbReference>
<gene>
    <name evidence="16" type="ORF">GUITHDRAFT_158877</name>
</gene>
<dbReference type="eggNOG" id="KOG2863">
    <property type="taxonomic scope" value="Eukaryota"/>
</dbReference>
<dbReference type="GO" id="GO:0008419">
    <property type="term" value="F:RNA lariat debranching enzyme activity"/>
    <property type="evidence" value="ECO:0007669"/>
    <property type="project" value="TreeGrafter"/>
</dbReference>
<keyword evidence="8" id="KW-0378">Hydrolase</keyword>
<dbReference type="Proteomes" id="UP000011087">
    <property type="component" value="Unassembled WGS sequence"/>
</dbReference>
<evidence type="ECO:0000256" key="1">
    <source>
        <dbReference type="ARBA" id="ARBA00001936"/>
    </source>
</evidence>
<evidence type="ECO:0000256" key="13">
    <source>
        <dbReference type="SAM" id="Phobius"/>
    </source>
</evidence>
<dbReference type="RefSeq" id="XP_005820795.1">
    <property type="nucleotide sequence ID" value="XM_005820738.1"/>
</dbReference>
<dbReference type="PANTHER" id="PTHR12849">
    <property type="entry name" value="RNA LARIAT DEBRANCHING ENZYME"/>
    <property type="match status" value="1"/>
</dbReference>
<evidence type="ECO:0000256" key="6">
    <source>
        <dbReference type="ARBA" id="ARBA00022664"/>
    </source>
</evidence>
<reference evidence="17" key="3">
    <citation type="submission" date="2015-06" db="UniProtKB">
        <authorList>
            <consortium name="EnsemblProtists"/>
        </authorList>
    </citation>
    <scope>IDENTIFICATION</scope>
</reference>
<dbReference type="GO" id="GO:0000398">
    <property type="term" value="P:mRNA splicing, via spliceosome"/>
    <property type="evidence" value="ECO:0007669"/>
    <property type="project" value="TreeGrafter"/>
</dbReference>
<accession>L1IDC9</accession>
<comment type="cofactor">
    <cofactor evidence="1">
        <name>Mn(2+)</name>
        <dbReference type="ChEBI" id="CHEBI:29035"/>
    </cofactor>
</comment>
<evidence type="ECO:0000256" key="2">
    <source>
        <dbReference type="ARBA" id="ARBA00001947"/>
    </source>
</evidence>
<feature type="domain" description="Calcineurin-like phosphoesterase" evidence="14">
    <location>
        <begin position="1"/>
        <end position="229"/>
    </location>
</feature>
<keyword evidence="13" id="KW-0472">Membrane</keyword>
<dbReference type="AlphaFoldDB" id="L1IDC9"/>
<evidence type="ECO:0000256" key="5">
    <source>
        <dbReference type="ARBA" id="ARBA00006045"/>
    </source>
</evidence>
<dbReference type="OrthoDB" id="407609at2759"/>
<dbReference type="InterPro" id="IPR041816">
    <property type="entry name" value="Dbr1_N"/>
</dbReference>
<evidence type="ECO:0000259" key="14">
    <source>
        <dbReference type="Pfam" id="PF00149"/>
    </source>
</evidence>
<dbReference type="SUPFAM" id="SSF56300">
    <property type="entry name" value="Metallo-dependent phosphatases"/>
    <property type="match status" value="1"/>
</dbReference>
<dbReference type="Gene3D" id="3.60.21.10">
    <property type="match status" value="1"/>
</dbReference>
<keyword evidence="18" id="KW-1185">Reference proteome</keyword>
<keyword evidence="13" id="KW-0812">Transmembrane</keyword>
<evidence type="ECO:0000256" key="12">
    <source>
        <dbReference type="ARBA" id="ARBA00023242"/>
    </source>
</evidence>
<dbReference type="HOGENOM" id="CLU_005893_2_1_1"/>
<dbReference type="InterPro" id="IPR029052">
    <property type="entry name" value="Metallo-depent_PP-like"/>
</dbReference>
<keyword evidence="9" id="KW-0862">Zinc</keyword>
<evidence type="ECO:0000256" key="11">
    <source>
        <dbReference type="ARBA" id="ARBA00023211"/>
    </source>
</evidence>
<dbReference type="CDD" id="cd00844">
    <property type="entry name" value="MPP_Dbr1_N"/>
    <property type="match status" value="1"/>
</dbReference>
<evidence type="ECO:0000313" key="17">
    <source>
        <dbReference type="EnsemblProtists" id="EKX33815"/>
    </source>
</evidence>
<keyword evidence="6" id="KW-0507">mRNA processing</keyword>
<reference evidence="18" key="2">
    <citation type="submission" date="2012-11" db="EMBL/GenBank/DDBJ databases">
        <authorList>
            <person name="Kuo A."/>
            <person name="Curtis B.A."/>
            <person name="Tanifuji G."/>
            <person name="Burki F."/>
            <person name="Gruber A."/>
            <person name="Irimia M."/>
            <person name="Maruyama S."/>
            <person name="Arias M.C."/>
            <person name="Ball S.G."/>
            <person name="Gile G.H."/>
            <person name="Hirakawa Y."/>
            <person name="Hopkins J.F."/>
            <person name="Rensing S.A."/>
            <person name="Schmutz J."/>
            <person name="Symeonidi A."/>
            <person name="Elias M."/>
            <person name="Eveleigh R.J."/>
            <person name="Herman E.K."/>
            <person name="Klute M.J."/>
            <person name="Nakayama T."/>
            <person name="Obornik M."/>
            <person name="Reyes-Prieto A."/>
            <person name="Armbrust E.V."/>
            <person name="Aves S.J."/>
            <person name="Beiko R.G."/>
            <person name="Coutinho P."/>
            <person name="Dacks J.B."/>
            <person name="Durnford D.G."/>
            <person name="Fast N.M."/>
            <person name="Green B.R."/>
            <person name="Grisdale C."/>
            <person name="Hempe F."/>
            <person name="Henrissat B."/>
            <person name="Hoppner M.P."/>
            <person name="Ishida K.-I."/>
            <person name="Kim E."/>
            <person name="Koreny L."/>
            <person name="Kroth P.G."/>
            <person name="Liu Y."/>
            <person name="Malik S.-B."/>
            <person name="Maier U.G."/>
            <person name="McRose D."/>
            <person name="Mock T."/>
            <person name="Neilson J.A."/>
            <person name="Onodera N.T."/>
            <person name="Poole A.M."/>
            <person name="Pritham E.J."/>
            <person name="Richards T.A."/>
            <person name="Rocap G."/>
            <person name="Roy S.W."/>
            <person name="Sarai C."/>
            <person name="Schaack S."/>
            <person name="Shirato S."/>
            <person name="Slamovits C.H."/>
            <person name="Spencer D.F."/>
            <person name="Suzuki S."/>
            <person name="Worden A.Z."/>
            <person name="Zauner S."/>
            <person name="Barry K."/>
            <person name="Bell C."/>
            <person name="Bharti A.K."/>
            <person name="Crow J.A."/>
            <person name="Grimwood J."/>
            <person name="Kramer R."/>
            <person name="Lindquist E."/>
            <person name="Lucas S."/>
            <person name="Salamov A."/>
            <person name="McFadden G.I."/>
            <person name="Lane C.E."/>
            <person name="Keeling P.J."/>
            <person name="Gray M.W."/>
            <person name="Grigoriev I.V."/>
            <person name="Archibald J.M."/>
        </authorList>
    </citation>
    <scope>NUCLEOTIDE SEQUENCE</scope>
    <source>
        <strain evidence="18">CCMP2712</strain>
    </source>
</reference>
<comment type="subcellular location">
    <subcellularLocation>
        <location evidence="4">Nucleus</location>
    </subcellularLocation>
</comment>
<dbReference type="InterPro" id="IPR007708">
    <property type="entry name" value="DBR1_C"/>
</dbReference>
<dbReference type="STRING" id="905079.L1IDC9"/>
<feature type="transmembrane region" description="Helical" evidence="13">
    <location>
        <begin position="104"/>
        <end position="127"/>
    </location>
</feature>
<keyword evidence="7" id="KW-0479">Metal-binding</keyword>
<dbReference type="GO" id="GO:0005634">
    <property type="term" value="C:nucleus"/>
    <property type="evidence" value="ECO:0007669"/>
    <property type="project" value="UniProtKB-SubCell"/>
</dbReference>
<dbReference type="Pfam" id="PF05011">
    <property type="entry name" value="DBR1"/>
    <property type="match status" value="1"/>
</dbReference>
<evidence type="ECO:0000313" key="18">
    <source>
        <dbReference type="Proteomes" id="UP000011087"/>
    </source>
</evidence>
<evidence type="ECO:0000256" key="9">
    <source>
        <dbReference type="ARBA" id="ARBA00022833"/>
    </source>
</evidence>